<name>A0ACB9LH21_9MYRT</name>
<keyword evidence="2" id="KW-1185">Reference proteome</keyword>
<protein>
    <submittedName>
        <fullName evidence="1">Uncharacterized protein</fullName>
    </submittedName>
</protein>
<sequence>MAVAGRPNGGALEEGDNVEGQKYRFLEEGGLEDQLDYHASRHLSTFVAAKNQDVDALRNALGNSMPMKLSVASGLCRKDVHFLCLHWNQIGEESFGQLYVIWLNDMDIDINEAVEACVTALHLACPCGPLPCVQVIRISSNICSVLLEVHISSRGCWIQTCGGH</sequence>
<reference evidence="2" key="1">
    <citation type="journal article" date="2023" name="Front. Plant Sci.">
        <title>Chromosomal-level genome assembly of Melastoma candidum provides insights into trichome evolution.</title>
        <authorList>
            <person name="Zhong Y."/>
            <person name="Wu W."/>
            <person name="Sun C."/>
            <person name="Zou P."/>
            <person name="Liu Y."/>
            <person name="Dai S."/>
            <person name="Zhou R."/>
        </authorList>
    </citation>
    <scope>NUCLEOTIDE SEQUENCE [LARGE SCALE GENOMIC DNA]</scope>
</reference>
<dbReference type="EMBL" id="CM042890">
    <property type="protein sequence ID" value="KAI4310428.1"/>
    <property type="molecule type" value="Genomic_DNA"/>
</dbReference>
<accession>A0ACB9LH21</accession>
<evidence type="ECO:0000313" key="1">
    <source>
        <dbReference type="EMBL" id="KAI4310428.1"/>
    </source>
</evidence>
<organism evidence="1 2">
    <name type="scientific">Melastoma candidum</name>
    <dbReference type="NCBI Taxonomy" id="119954"/>
    <lineage>
        <taxon>Eukaryota</taxon>
        <taxon>Viridiplantae</taxon>
        <taxon>Streptophyta</taxon>
        <taxon>Embryophyta</taxon>
        <taxon>Tracheophyta</taxon>
        <taxon>Spermatophyta</taxon>
        <taxon>Magnoliopsida</taxon>
        <taxon>eudicotyledons</taxon>
        <taxon>Gunneridae</taxon>
        <taxon>Pentapetalae</taxon>
        <taxon>rosids</taxon>
        <taxon>malvids</taxon>
        <taxon>Myrtales</taxon>
        <taxon>Melastomataceae</taxon>
        <taxon>Melastomatoideae</taxon>
        <taxon>Melastomateae</taxon>
        <taxon>Melastoma</taxon>
    </lineage>
</organism>
<dbReference type="Proteomes" id="UP001057402">
    <property type="component" value="Chromosome 11"/>
</dbReference>
<proteinExistence type="predicted"/>
<evidence type="ECO:0000313" key="2">
    <source>
        <dbReference type="Proteomes" id="UP001057402"/>
    </source>
</evidence>
<gene>
    <name evidence="1" type="ORF">MLD38_035408</name>
</gene>
<comment type="caution">
    <text evidence="1">The sequence shown here is derived from an EMBL/GenBank/DDBJ whole genome shotgun (WGS) entry which is preliminary data.</text>
</comment>